<reference evidence="17 18" key="1">
    <citation type="journal article" date="2017" name="Front. Microbiol.">
        <title>Labilibaculum manganireducens gen. nov., sp. nov. and Labilibaculum filiforme sp. nov., Novel Bacteroidetes Isolated from Subsurface Sediments of the Baltic Sea.</title>
        <authorList>
            <person name="Vandieken V."/>
            <person name="Marshall I.P."/>
            <person name="Niemann H."/>
            <person name="Engelen B."/>
            <person name="Cypionka H."/>
        </authorList>
    </citation>
    <scope>NUCLEOTIDE SEQUENCE [LARGE SCALE GENOMIC DNA]</scope>
    <source>
        <strain evidence="17 18">59.16B</strain>
    </source>
</reference>
<keyword evidence="18" id="KW-1185">Reference proteome</keyword>
<dbReference type="GO" id="GO:0022900">
    <property type="term" value="P:electron transport chain"/>
    <property type="evidence" value="ECO:0007669"/>
    <property type="project" value="InterPro"/>
</dbReference>
<evidence type="ECO:0000256" key="2">
    <source>
        <dbReference type="ARBA" id="ARBA00007395"/>
    </source>
</evidence>
<comment type="subcellular location">
    <subcellularLocation>
        <location evidence="1">Cell membrane</location>
        <topology evidence="1">Single-pass membrane protein</topology>
    </subcellularLocation>
</comment>
<dbReference type="GO" id="GO:0009055">
    <property type="term" value="F:electron transfer activity"/>
    <property type="evidence" value="ECO:0007669"/>
    <property type="project" value="TreeGrafter"/>
</dbReference>
<keyword evidence="5 12" id="KW-0349">Heme</keyword>
<evidence type="ECO:0000313" key="18">
    <source>
        <dbReference type="Proteomes" id="UP000233535"/>
    </source>
</evidence>
<keyword evidence="6 15" id="KW-0812">Transmembrane</keyword>
<name>A0A2N3I5I7_9BACT</name>
<feature type="binding site" description="axial binding residue" evidence="14">
    <location>
        <position position="162"/>
    </location>
    <ligand>
        <name>heme</name>
        <dbReference type="ChEBI" id="CHEBI:30413"/>
        <label>2</label>
    </ligand>
    <ligandPart>
        <name>Fe</name>
        <dbReference type="ChEBI" id="CHEBI:18248"/>
    </ligandPart>
</feature>
<accession>A0A2N3I5I7</accession>
<dbReference type="InterPro" id="IPR036280">
    <property type="entry name" value="Multihaem_cyt_sf"/>
</dbReference>
<keyword evidence="4" id="KW-1003">Cell membrane</keyword>
<keyword evidence="3 12" id="KW-0813">Transport</keyword>
<feature type="domain" description="NapC/NirT cytochrome c N-terminal" evidence="16">
    <location>
        <begin position="15"/>
        <end position="164"/>
    </location>
</feature>
<protein>
    <recommendedName>
        <fullName evidence="12">Cytochrome c-type protein</fullName>
    </recommendedName>
</protein>
<feature type="binding site" description="axial binding residue" evidence="14">
    <location>
        <position position="93"/>
    </location>
    <ligand>
        <name>heme</name>
        <dbReference type="ChEBI" id="CHEBI:30413"/>
        <label>1</label>
    </ligand>
    <ligandPart>
        <name>Fe</name>
        <dbReference type="ChEBI" id="CHEBI:18248"/>
    </ligandPart>
</feature>
<evidence type="ECO:0000256" key="10">
    <source>
        <dbReference type="ARBA" id="ARBA00023004"/>
    </source>
</evidence>
<dbReference type="GO" id="GO:0046872">
    <property type="term" value="F:metal ion binding"/>
    <property type="evidence" value="ECO:0007669"/>
    <property type="project" value="UniProtKB-KW"/>
</dbReference>
<dbReference type="InterPro" id="IPR024717">
    <property type="entry name" value="NapC/NirT/NrfH"/>
</dbReference>
<dbReference type="EMBL" id="MVDD01000001">
    <property type="protein sequence ID" value="PKQ65580.1"/>
    <property type="molecule type" value="Genomic_DNA"/>
</dbReference>
<dbReference type="GO" id="GO:0009061">
    <property type="term" value="P:anaerobic respiration"/>
    <property type="evidence" value="ECO:0007669"/>
    <property type="project" value="TreeGrafter"/>
</dbReference>
<evidence type="ECO:0000256" key="12">
    <source>
        <dbReference type="PIRNR" id="PIRNR000013"/>
    </source>
</evidence>
<dbReference type="PANTHER" id="PTHR30333:SF1">
    <property type="entry name" value="CYTOCHROME C-TYPE PROTEIN NAPC"/>
    <property type="match status" value="1"/>
</dbReference>
<evidence type="ECO:0000256" key="5">
    <source>
        <dbReference type="ARBA" id="ARBA00022617"/>
    </source>
</evidence>
<evidence type="ECO:0000256" key="13">
    <source>
        <dbReference type="PIRSR" id="PIRSR000013-1"/>
    </source>
</evidence>
<dbReference type="InterPro" id="IPR051174">
    <property type="entry name" value="Cytochrome_c-type_ET"/>
</dbReference>
<evidence type="ECO:0000256" key="1">
    <source>
        <dbReference type="ARBA" id="ARBA00004162"/>
    </source>
</evidence>
<evidence type="ECO:0000259" key="16">
    <source>
        <dbReference type="Pfam" id="PF03264"/>
    </source>
</evidence>
<comment type="PTM">
    <text evidence="12">Binds 4 heme groups per subunit.</text>
</comment>
<feature type="transmembrane region" description="Helical" evidence="15">
    <location>
        <begin position="16"/>
        <end position="35"/>
    </location>
</feature>
<feature type="binding site" description="covalent" evidence="13">
    <location>
        <position position="124"/>
    </location>
    <ligand>
        <name>heme</name>
        <dbReference type="ChEBI" id="CHEBI:30413"/>
        <label>3</label>
    </ligand>
</feature>
<dbReference type="Gene3D" id="1.10.3820.10">
    <property type="entry name" value="Di-heme elbow motif domain"/>
    <property type="match status" value="1"/>
</dbReference>
<feature type="binding site" description="covalent" evidence="13">
    <location>
        <position position="49"/>
    </location>
    <ligand>
        <name>heme</name>
        <dbReference type="ChEBI" id="CHEBI:30413"/>
        <label>1</label>
    </ligand>
</feature>
<dbReference type="RefSeq" id="WP_101259513.1">
    <property type="nucleotide sequence ID" value="NZ_MVDD01000001.1"/>
</dbReference>
<feature type="binding site" description="axial binding residue" evidence="14">
    <location>
        <position position="157"/>
    </location>
    <ligand>
        <name>heme</name>
        <dbReference type="ChEBI" id="CHEBI:30413"/>
        <label>4</label>
    </ligand>
    <ligandPart>
        <name>Fe</name>
        <dbReference type="ChEBI" id="CHEBI:18248"/>
    </ligandPart>
</feature>
<dbReference type="GO" id="GO:0019333">
    <property type="term" value="P:denitrification pathway"/>
    <property type="evidence" value="ECO:0007669"/>
    <property type="project" value="InterPro"/>
</dbReference>
<evidence type="ECO:0000256" key="3">
    <source>
        <dbReference type="ARBA" id="ARBA00022448"/>
    </source>
</evidence>
<feature type="binding site" evidence="13">
    <location>
        <position position="86"/>
    </location>
    <ligand>
        <name>a menaquinol</name>
        <dbReference type="ChEBI" id="CHEBI:18151"/>
    </ligand>
</feature>
<dbReference type="Pfam" id="PF03264">
    <property type="entry name" value="Cytochrom_NNT"/>
    <property type="match status" value="1"/>
</dbReference>
<feature type="binding site" description="covalent" evidence="13">
    <location>
        <position position="73"/>
    </location>
    <ligand>
        <name>heme</name>
        <dbReference type="ChEBI" id="CHEBI:30413"/>
        <label>2</label>
    </ligand>
</feature>
<dbReference type="SUPFAM" id="SSF48695">
    <property type="entry name" value="Multiheme cytochromes"/>
    <property type="match status" value="1"/>
</dbReference>
<dbReference type="PIRSF" id="PIRSF000013">
    <property type="entry name" value="4_hem_cytochrm_NapC"/>
    <property type="match status" value="1"/>
</dbReference>
<keyword evidence="8 12" id="KW-0249">Electron transport</keyword>
<evidence type="ECO:0000256" key="9">
    <source>
        <dbReference type="ARBA" id="ARBA00022989"/>
    </source>
</evidence>
<feature type="binding site" description="covalent" evidence="13">
    <location>
        <position position="156"/>
    </location>
    <ligand>
        <name>heme</name>
        <dbReference type="ChEBI" id="CHEBI:30413"/>
        <label>4</label>
    </ligand>
</feature>
<dbReference type="GO" id="GO:0020037">
    <property type="term" value="F:heme binding"/>
    <property type="evidence" value="ECO:0007669"/>
    <property type="project" value="InterPro"/>
</dbReference>
<sequence length="199" mass="22794">MRKLFKFLTPPPQWKLPVLVSLGIFVGLGFYVLYLSKAASYLSDNPETCVNCHVMAPQFATYQHSSHREVATCNDCHVPHNNVINKYYFKAKDGLRHASMFALRMEPEVIFILEEGKKVVHNNCIRCHSQTLTDPKLASQVPNHAHNTQDRVCWECHREVPHGRVNSLSSVPNARVPLPESPIPDWLQEYMKESKSENQ</sequence>
<gene>
    <name evidence="17" type="ORF">BZG02_00825</name>
</gene>
<evidence type="ECO:0000256" key="4">
    <source>
        <dbReference type="ARBA" id="ARBA00022475"/>
    </source>
</evidence>
<feature type="binding site" evidence="13">
    <location>
        <position position="93"/>
    </location>
    <ligand>
        <name>a menaquinol</name>
        <dbReference type="ChEBI" id="CHEBI:18151"/>
    </ligand>
</feature>
<feature type="binding site" description="axial binding residue" evidence="14">
    <location>
        <position position="77"/>
    </location>
    <ligand>
        <name>heme</name>
        <dbReference type="ChEBI" id="CHEBI:30413"/>
        <label>2</label>
    </ligand>
    <ligandPart>
        <name>Fe</name>
        <dbReference type="ChEBI" id="CHEBI:18248"/>
    </ligandPart>
</feature>
<keyword evidence="10 12" id="KW-0408">Iron</keyword>
<dbReference type="PANTHER" id="PTHR30333">
    <property type="entry name" value="CYTOCHROME C-TYPE PROTEIN"/>
    <property type="match status" value="1"/>
</dbReference>
<comment type="cofactor">
    <cofactor evidence="13">
        <name>heme</name>
        <dbReference type="ChEBI" id="CHEBI:30413"/>
    </cofactor>
    <text evidence="13">Binds 4 heme groups per subunit.</text>
</comment>
<keyword evidence="7 12" id="KW-0479">Metal-binding</keyword>
<evidence type="ECO:0000256" key="7">
    <source>
        <dbReference type="ARBA" id="ARBA00022723"/>
    </source>
</evidence>
<evidence type="ECO:0000256" key="8">
    <source>
        <dbReference type="ARBA" id="ARBA00022982"/>
    </source>
</evidence>
<evidence type="ECO:0000256" key="15">
    <source>
        <dbReference type="SAM" id="Phobius"/>
    </source>
</evidence>
<feature type="binding site" evidence="13">
    <location>
        <position position="74"/>
    </location>
    <ligand>
        <name>a menaquinol</name>
        <dbReference type="ChEBI" id="CHEBI:18151"/>
    </ligand>
</feature>
<feature type="binding site" description="axial binding residue" evidence="14">
    <location>
        <position position="55"/>
    </location>
    <ligand>
        <name>heme</name>
        <dbReference type="ChEBI" id="CHEBI:30413"/>
        <label>1</label>
    </ligand>
    <ligandPart>
        <name>Fe</name>
        <dbReference type="ChEBI" id="CHEBI:18248"/>
    </ligandPart>
</feature>
<dbReference type="Proteomes" id="UP000233535">
    <property type="component" value="Unassembled WGS sequence"/>
</dbReference>
<evidence type="ECO:0000256" key="14">
    <source>
        <dbReference type="PIRSR" id="PIRSR000013-2"/>
    </source>
</evidence>
<evidence type="ECO:0000256" key="6">
    <source>
        <dbReference type="ARBA" id="ARBA00022692"/>
    </source>
</evidence>
<feature type="binding site" description="covalent" evidence="13">
    <location>
        <position position="127"/>
    </location>
    <ligand>
        <name>heme</name>
        <dbReference type="ChEBI" id="CHEBI:30413"/>
        <label>3</label>
    </ligand>
</feature>
<evidence type="ECO:0000256" key="11">
    <source>
        <dbReference type="ARBA" id="ARBA00023136"/>
    </source>
</evidence>
<dbReference type="InterPro" id="IPR038266">
    <property type="entry name" value="NapC/NirT_cytc_sf"/>
</dbReference>
<feature type="binding site" description="covalent" evidence="13">
    <location>
        <position position="52"/>
    </location>
    <ligand>
        <name>heme</name>
        <dbReference type="ChEBI" id="CHEBI:30413"/>
        <label>1</label>
    </ligand>
</feature>
<comment type="similarity">
    <text evidence="2">Belongs to the NapC/NirT/NrfH family.</text>
</comment>
<dbReference type="GO" id="GO:0005886">
    <property type="term" value="C:plasma membrane"/>
    <property type="evidence" value="ECO:0007669"/>
    <property type="project" value="UniProtKB-SubCell"/>
</dbReference>
<feature type="binding site" description="covalent" evidence="13">
    <location>
        <position position="76"/>
    </location>
    <ligand>
        <name>heme</name>
        <dbReference type="ChEBI" id="CHEBI:30413"/>
        <label>2</label>
    </ligand>
</feature>
<dbReference type="InterPro" id="IPR005126">
    <property type="entry name" value="NapC/NirT_cyt_c_N"/>
</dbReference>
<dbReference type="AlphaFoldDB" id="A0A2N3I5I7"/>
<keyword evidence="9 15" id="KW-1133">Transmembrane helix</keyword>
<organism evidence="17 18">
    <name type="scientific">Labilibaculum filiforme</name>
    <dbReference type="NCBI Taxonomy" id="1940526"/>
    <lineage>
        <taxon>Bacteria</taxon>
        <taxon>Pseudomonadati</taxon>
        <taxon>Bacteroidota</taxon>
        <taxon>Bacteroidia</taxon>
        <taxon>Marinilabiliales</taxon>
        <taxon>Marinifilaceae</taxon>
        <taxon>Labilibaculum</taxon>
    </lineage>
</organism>
<proteinExistence type="inferred from homology"/>
<dbReference type="InterPro" id="IPR017571">
    <property type="entry name" value="NrfH"/>
</dbReference>
<feature type="binding site" description="axial binding residue" evidence="14">
    <location>
        <position position="128"/>
    </location>
    <ligand>
        <name>heme</name>
        <dbReference type="ChEBI" id="CHEBI:30413"/>
        <label>3</label>
    </ligand>
    <ligandPart>
        <name>Fe</name>
        <dbReference type="ChEBI" id="CHEBI:18248"/>
    </ligandPart>
</feature>
<keyword evidence="11 15" id="KW-0472">Membrane</keyword>
<dbReference type="OrthoDB" id="9782159at2"/>
<comment type="caution">
    <text evidence="17">The sequence shown here is derived from an EMBL/GenBank/DDBJ whole genome shotgun (WGS) entry which is preliminary data.</text>
</comment>
<feature type="binding site" description="covalent" evidence="13">
    <location>
        <position position="153"/>
    </location>
    <ligand>
        <name>heme</name>
        <dbReference type="ChEBI" id="CHEBI:30413"/>
        <label>4</label>
    </ligand>
</feature>
<evidence type="ECO:0000313" key="17">
    <source>
        <dbReference type="EMBL" id="PKQ65580.1"/>
    </source>
</evidence>
<dbReference type="NCBIfam" id="TIGR03153">
    <property type="entry name" value="cytochr_NrfH"/>
    <property type="match status" value="1"/>
</dbReference>